<sequence length="334" mass="39843">MTLAKDDNYKFCEYFPFYQILEASYLTQRESEKFKEKCTLIENDYEGILNKSKDICANFKYMATPFFNVTESNDSEHVNGFSFLNFWLNYQLMNIQKSTVTPQQFYSNLKSKDSDFDSEKKLINEIHVIEEKHLKNMGMLYNLYKNYNGIYNIIKDTTESEKDCLVYIGECTRIFEEANSNCLPDDINFCRALETFKEKYEYILKESGHKKCKLDKELPLIPYPESSRRETEMEDDFYMLLGSDTELDQGIRYNIRNIIVVMFTLISLFLIFLVLYKATPFGIYFRSQIKRMKKKWGNIDYYDKRKSGLQNTEYHILKEKSNELRIQYYNGDNS</sequence>
<dbReference type="InterPro" id="IPR008780">
    <property type="entry name" value="Plasmodium_Vir"/>
</dbReference>
<dbReference type="Pfam" id="PF05795">
    <property type="entry name" value="Plasmodium_Vir"/>
    <property type="match status" value="1"/>
</dbReference>
<feature type="transmembrane region" description="Helical" evidence="1">
    <location>
        <begin position="258"/>
        <end position="285"/>
    </location>
</feature>
<organism evidence="2 3">
    <name type="scientific">Plasmodium ovale curtisi</name>
    <dbReference type="NCBI Taxonomy" id="864141"/>
    <lineage>
        <taxon>Eukaryota</taxon>
        <taxon>Sar</taxon>
        <taxon>Alveolata</taxon>
        <taxon>Apicomplexa</taxon>
        <taxon>Aconoidasida</taxon>
        <taxon>Haemosporida</taxon>
        <taxon>Plasmodiidae</taxon>
        <taxon>Plasmodium</taxon>
        <taxon>Plasmodium (Plasmodium)</taxon>
    </lineage>
</organism>
<evidence type="ECO:0000313" key="2">
    <source>
        <dbReference type="EMBL" id="SBS91781.1"/>
    </source>
</evidence>
<gene>
    <name evidence="2" type="ORF">POVCU2_0069950</name>
</gene>
<keyword evidence="1" id="KW-0812">Transmembrane</keyword>
<evidence type="ECO:0000256" key="1">
    <source>
        <dbReference type="SAM" id="Phobius"/>
    </source>
</evidence>
<protein>
    <submittedName>
        <fullName evidence="2">PIR Superfamily Protein</fullName>
    </submittedName>
</protein>
<dbReference type="EMBL" id="FLQU01001173">
    <property type="protein sequence ID" value="SBS91781.1"/>
    <property type="molecule type" value="Genomic_DNA"/>
</dbReference>
<keyword evidence="1" id="KW-0472">Membrane</keyword>
<dbReference type="AlphaFoldDB" id="A0A1A8WFQ3"/>
<reference evidence="3" key="1">
    <citation type="submission" date="2016-05" db="EMBL/GenBank/DDBJ databases">
        <authorList>
            <person name="Naeem Raeece"/>
        </authorList>
    </citation>
    <scope>NUCLEOTIDE SEQUENCE [LARGE SCALE GENOMIC DNA]</scope>
</reference>
<dbReference type="Proteomes" id="UP000078560">
    <property type="component" value="Unassembled WGS sequence"/>
</dbReference>
<keyword evidence="1" id="KW-1133">Transmembrane helix</keyword>
<name>A0A1A8WFQ3_PLAOA</name>
<proteinExistence type="predicted"/>
<accession>A0A1A8WFQ3</accession>
<evidence type="ECO:0000313" key="3">
    <source>
        <dbReference type="Proteomes" id="UP000078560"/>
    </source>
</evidence>